<evidence type="ECO:0000313" key="3">
    <source>
        <dbReference type="Proteomes" id="UP000794436"/>
    </source>
</evidence>
<sequence>MAITGKIKVISERIMSRGYEPAVARLMENVKTKVRTQPGLLKVETLAQMDDPHKYVVFTEWRSKEDYDRWITSDECKECTQKINELLDVPGMRTRVFRIPQEDIFLL</sequence>
<dbReference type="InterPro" id="IPR011008">
    <property type="entry name" value="Dimeric_a/b-barrel"/>
</dbReference>
<reference evidence="2" key="1">
    <citation type="submission" date="2019-03" db="EMBL/GenBank/DDBJ databases">
        <title>Long read genome sequence of the mycoparasitic Pythium oligandrum ATCC 38472 isolated from sugarbeet rhizosphere.</title>
        <authorList>
            <person name="Gaulin E."/>
        </authorList>
    </citation>
    <scope>NUCLEOTIDE SEQUENCE</scope>
    <source>
        <strain evidence="2">ATCC 38472_TT</strain>
    </source>
</reference>
<dbReference type="Pfam" id="PF03992">
    <property type="entry name" value="ABM"/>
    <property type="match status" value="1"/>
</dbReference>
<dbReference type="Proteomes" id="UP000794436">
    <property type="component" value="Unassembled WGS sequence"/>
</dbReference>
<accession>A0A8K1CJ63</accession>
<evidence type="ECO:0000259" key="1">
    <source>
        <dbReference type="PROSITE" id="PS51725"/>
    </source>
</evidence>
<feature type="domain" description="ABM" evidence="1">
    <location>
        <begin position="1"/>
        <end position="97"/>
    </location>
</feature>
<dbReference type="OrthoDB" id="147975at2759"/>
<gene>
    <name evidence="2" type="ORF">Poli38472_012832</name>
</gene>
<protein>
    <recommendedName>
        <fullName evidence="1">ABM domain-containing protein</fullName>
    </recommendedName>
</protein>
<keyword evidence="3" id="KW-1185">Reference proteome</keyword>
<dbReference type="EMBL" id="SPLM01000040">
    <property type="protein sequence ID" value="TMW64210.1"/>
    <property type="molecule type" value="Genomic_DNA"/>
</dbReference>
<dbReference type="PANTHER" id="PTHR34474:SF2">
    <property type="entry name" value="SIGNAL TRANSDUCTION PROTEIN TRAP"/>
    <property type="match status" value="1"/>
</dbReference>
<dbReference type="PANTHER" id="PTHR34474">
    <property type="entry name" value="SIGNAL TRANSDUCTION PROTEIN TRAP"/>
    <property type="match status" value="1"/>
</dbReference>
<dbReference type="AlphaFoldDB" id="A0A8K1CJ63"/>
<dbReference type="Gene3D" id="3.30.70.100">
    <property type="match status" value="1"/>
</dbReference>
<dbReference type="InterPro" id="IPR007138">
    <property type="entry name" value="ABM_dom"/>
</dbReference>
<evidence type="ECO:0000313" key="2">
    <source>
        <dbReference type="EMBL" id="TMW64210.1"/>
    </source>
</evidence>
<dbReference type="InterPro" id="IPR050404">
    <property type="entry name" value="Heme-degrading_MO"/>
</dbReference>
<organism evidence="2 3">
    <name type="scientific">Pythium oligandrum</name>
    <name type="common">Mycoparasitic fungus</name>
    <dbReference type="NCBI Taxonomy" id="41045"/>
    <lineage>
        <taxon>Eukaryota</taxon>
        <taxon>Sar</taxon>
        <taxon>Stramenopiles</taxon>
        <taxon>Oomycota</taxon>
        <taxon>Peronosporomycetes</taxon>
        <taxon>Pythiales</taxon>
        <taxon>Pythiaceae</taxon>
        <taxon>Pythium</taxon>
    </lineage>
</organism>
<comment type="caution">
    <text evidence="2">The sequence shown here is derived from an EMBL/GenBank/DDBJ whole genome shotgun (WGS) entry which is preliminary data.</text>
</comment>
<proteinExistence type="predicted"/>
<dbReference type="SUPFAM" id="SSF54909">
    <property type="entry name" value="Dimeric alpha+beta barrel"/>
    <property type="match status" value="1"/>
</dbReference>
<dbReference type="PROSITE" id="PS51725">
    <property type="entry name" value="ABM"/>
    <property type="match status" value="1"/>
</dbReference>
<name>A0A8K1CJ63_PYTOL</name>